<name>A0A7Y7EB64_STRMO</name>
<reference evidence="2 3" key="1">
    <citation type="submission" date="2020-04" db="EMBL/GenBank/DDBJ databases">
        <title>Draft Genome Sequence of Streptomyces morookaense DSM 40503, an 8-azaguanine-producing strain.</title>
        <authorList>
            <person name="Qi J."/>
            <person name="Gao J.-M."/>
        </authorList>
    </citation>
    <scope>NUCLEOTIDE SEQUENCE [LARGE SCALE GENOMIC DNA]</scope>
    <source>
        <strain evidence="2 3">DSM 40503</strain>
    </source>
</reference>
<proteinExistence type="predicted"/>
<dbReference type="AlphaFoldDB" id="A0A7Y7EB64"/>
<dbReference type="CDD" id="cd07247">
    <property type="entry name" value="SgaA_N_like"/>
    <property type="match status" value="2"/>
</dbReference>
<gene>
    <name evidence="2" type="ORF">HG542_32130</name>
</gene>
<keyword evidence="3" id="KW-1185">Reference proteome</keyword>
<dbReference type="RefSeq" id="WP_171087770.1">
    <property type="nucleotide sequence ID" value="NZ_BNBU01000017.1"/>
</dbReference>
<organism evidence="2 3">
    <name type="scientific">Streptomyces morookaense</name>
    <name type="common">Streptoverticillium morookaense</name>
    <dbReference type="NCBI Taxonomy" id="1970"/>
    <lineage>
        <taxon>Bacteria</taxon>
        <taxon>Bacillati</taxon>
        <taxon>Actinomycetota</taxon>
        <taxon>Actinomycetes</taxon>
        <taxon>Kitasatosporales</taxon>
        <taxon>Streptomycetaceae</taxon>
        <taxon>Streptomyces</taxon>
    </lineage>
</organism>
<feature type="domain" description="VOC" evidence="1">
    <location>
        <begin position="137"/>
        <end position="259"/>
    </location>
</feature>
<dbReference type="EMBL" id="JABBXF010000116">
    <property type="protein sequence ID" value="NVK82259.1"/>
    <property type="molecule type" value="Genomic_DNA"/>
</dbReference>
<dbReference type="InterPro" id="IPR041581">
    <property type="entry name" value="Glyoxalase_6"/>
</dbReference>
<sequence>MLTSTHVPGGPAWLDLGTPDIDAAVAFYGGLFGWEFRSAGPDAGGYGFFLKDGKAAAGLGPLMEEGSRPSWTVYFRTEDADATADAVQRAGGSVRFPPMDVLTAGRMAGFTDPAGAEFAVWQPGDTDGLEAVNDPGSVSWIELYSTDAAAATEFYRKVFGWDTRDMGMGEGLSYTIAGPAGGGEKRMHGGLMQLPEENMQRGSTSEWHPYFEAENCDTTLARAEELGATTIVPAMDAAGVGRLAMVLDPFGAPFAVIRSAVH</sequence>
<evidence type="ECO:0000313" key="3">
    <source>
        <dbReference type="Proteomes" id="UP000587462"/>
    </source>
</evidence>
<dbReference type="InterPro" id="IPR052164">
    <property type="entry name" value="Anthracycline_SecMetBiosynth"/>
</dbReference>
<comment type="caution">
    <text evidence="2">The sequence shown here is derived from an EMBL/GenBank/DDBJ whole genome shotgun (WGS) entry which is preliminary data.</text>
</comment>
<dbReference type="PROSITE" id="PS51819">
    <property type="entry name" value="VOC"/>
    <property type="match status" value="2"/>
</dbReference>
<dbReference type="PANTHER" id="PTHR33993">
    <property type="entry name" value="GLYOXALASE-RELATED"/>
    <property type="match status" value="1"/>
</dbReference>
<evidence type="ECO:0000259" key="1">
    <source>
        <dbReference type="PROSITE" id="PS51819"/>
    </source>
</evidence>
<dbReference type="Pfam" id="PF00903">
    <property type="entry name" value="Glyoxalase"/>
    <property type="match status" value="1"/>
</dbReference>
<evidence type="ECO:0000313" key="2">
    <source>
        <dbReference type="EMBL" id="NVK82259.1"/>
    </source>
</evidence>
<protein>
    <submittedName>
        <fullName evidence="2">VOC family protein</fullName>
    </submittedName>
</protein>
<dbReference type="Pfam" id="PF18029">
    <property type="entry name" value="Glyoxalase_6"/>
    <property type="match status" value="1"/>
</dbReference>
<dbReference type="Gene3D" id="3.10.180.10">
    <property type="entry name" value="2,3-Dihydroxybiphenyl 1,2-Dioxygenase, domain 1"/>
    <property type="match status" value="2"/>
</dbReference>
<accession>A0A7Y7EB64</accession>
<dbReference type="PANTHER" id="PTHR33993:SF10">
    <property type="entry name" value="CONSERVED PROTEIN"/>
    <property type="match status" value="1"/>
</dbReference>
<dbReference type="SUPFAM" id="SSF54593">
    <property type="entry name" value="Glyoxalase/Bleomycin resistance protein/Dihydroxybiphenyl dioxygenase"/>
    <property type="match status" value="2"/>
</dbReference>
<dbReference type="InterPro" id="IPR029068">
    <property type="entry name" value="Glyas_Bleomycin-R_OHBP_Dase"/>
</dbReference>
<dbReference type="InterPro" id="IPR037523">
    <property type="entry name" value="VOC_core"/>
</dbReference>
<dbReference type="InterPro" id="IPR004360">
    <property type="entry name" value="Glyas_Fos-R_dOase_dom"/>
</dbReference>
<feature type="domain" description="VOC" evidence="1">
    <location>
        <begin position="10"/>
        <end position="123"/>
    </location>
</feature>
<dbReference type="Proteomes" id="UP000587462">
    <property type="component" value="Unassembled WGS sequence"/>
</dbReference>